<feature type="compositionally biased region" description="Basic and acidic residues" evidence="1">
    <location>
        <begin position="20"/>
        <end position="29"/>
    </location>
</feature>
<dbReference type="RefSeq" id="WP_239118696.1">
    <property type="nucleotide sequence ID" value="NZ_BOOR01000004.1"/>
</dbReference>
<gene>
    <name evidence="3" type="ORF">Pth03_04700</name>
</gene>
<keyword evidence="4" id="KW-1185">Reference proteome</keyword>
<protein>
    <recommendedName>
        <fullName evidence="2">Resolvase/invertase-type recombinase catalytic domain-containing protein</fullName>
    </recommendedName>
</protein>
<accession>A0A8J3UZ25</accession>
<feature type="domain" description="Resolvase/invertase-type recombinase catalytic" evidence="2">
    <location>
        <begin position="49"/>
        <end position="188"/>
    </location>
</feature>
<comment type="caution">
    <text evidence="3">The sequence shown here is derived from an EMBL/GenBank/DDBJ whole genome shotgun (WGS) entry which is preliminary data.</text>
</comment>
<dbReference type="CDD" id="cd03768">
    <property type="entry name" value="SR_ResInv"/>
    <property type="match status" value="1"/>
</dbReference>
<feature type="region of interest" description="Disordered" evidence="1">
    <location>
        <begin position="169"/>
        <end position="188"/>
    </location>
</feature>
<reference evidence="3" key="1">
    <citation type="submission" date="2021-01" db="EMBL/GenBank/DDBJ databases">
        <title>Whole genome shotgun sequence of Planotetraspora thailandica NBRC 104271.</title>
        <authorList>
            <person name="Komaki H."/>
            <person name="Tamura T."/>
        </authorList>
    </citation>
    <scope>NUCLEOTIDE SEQUENCE</scope>
    <source>
        <strain evidence="3">NBRC 104271</strain>
    </source>
</reference>
<dbReference type="EMBL" id="BOOR01000004">
    <property type="protein sequence ID" value="GII52081.1"/>
    <property type="molecule type" value="Genomic_DNA"/>
</dbReference>
<feature type="region of interest" description="Disordered" evidence="1">
    <location>
        <begin position="20"/>
        <end position="50"/>
    </location>
</feature>
<dbReference type="InterPro" id="IPR006119">
    <property type="entry name" value="Resolv_N"/>
</dbReference>
<evidence type="ECO:0000313" key="4">
    <source>
        <dbReference type="Proteomes" id="UP000605992"/>
    </source>
</evidence>
<dbReference type="SUPFAM" id="SSF53041">
    <property type="entry name" value="Resolvase-like"/>
    <property type="match status" value="1"/>
</dbReference>
<dbReference type="InterPro" id="IPR036162">
    <property type="entry name" value="Resolvase-like_N_sf"/>
</dbReference>
<evidence type="ECO:0000256" key="1">
    <source>
        <dbReference type="SAM" id="MobiDB-lite"/>
    </source>
</evidence>
<dbReference type="PROSITE" id="PS51736">
    <property type="entry name" value="RECOMBINASES_3"/>
    <property type="match status" value="1"/>
</dbReference>
<dbReference type="GO" id="GO:0000150">
    <property type="term" value="F:DNA strand exchange activity"/>
    <property type="evidence" value="ECO:0007669"/>
    <property type="project" value="InterPro"/>
</dbReference>
<dbReference type="Proteomes" id="UP000605992">
    <property type="component" value="Unassembled WGS sequence"/>
</dbReference>
<evidence type="ECO:0000259" key="2">
    <source>
        <dbReference type="PROSITE" id="PS51736"/>
    </source>
</evidence>
<sequence length="188" mass="20752">MSAVPARAQRDLLSVTEAAFEERERDRRSGAPIGPARCLPRPPHRDPHRLRPRLHVSTAGQKLERQIDALKTAGCRRIFADKNAGKNADRPELAACHAFLAAGDTLVVPELARYGRSLQDLITMVGDLRKLARLICSTPAHEIAPGELGPRPGHKFAVYRLCPRYPPARTPRAEGHHRVDGGLQRLHG</sequence>
<dbReference type="SMART" id="SM00857">
    <property type="entry name" value="Resolvase"/>
    <property type="match status" value="1"/>
</dbReference>
<dbReference type="Gene3D" id="3.40.50.1390">
    <property type="entry name" value="Resolvase, N-terminal catalytic domain"/>
    <property type="match status" value="1"/>
</dbReference>
<evidence type="ECO:0000313" key="3">
    <source>
        <dbReference type="EMBL" id="GII52081.1"/>
    </source>
</evidence>
<dbReference type="Pfam" id="PF00239">
    <property type="entry name" value="Resolvase"/>
    <property type="match status" value="1"/>
</dbReference>
<proteinExistence type="predicted"/>
<name>A0A8J3UZ25_9ACTN</name>
<dbReference type="AlphaFoldDB" id="A0A8J3UZ25"/>
<feature type="compositionally biased region" description="Basic and acidic residues" evidence="1">
    <location>
        <begin position="171"/>
        <end position="180"/>
    </location>
</feature>
<organism evidence="3 4">
    <name type="scientific">Planotetraspora thailandica</name>
    <dbReference type="NCBI Taxonomy" id="487172"/>
    <lineage>
        <taxon>Bacteria</taxon>
        <taxon>Bacillati</taxon>
        <taxon>Actinomycetota</taxon>
        <taxon>Actinomycetes</taxon>
        <taxon>Streptosporangiales</taxon>
        <taxon>Streptosporangiaceae</taxon>
        <taxon>Planotetraspora</taxon>
    </lineage>
</organism>
<dbReference type="GO" id="GO:0003677">
    <property type="term" value="F:DNA binding"/>
    <property type="evidence" value="ECO:0007669"/>
    <property type="project" value="InterPro"/>
</dbReference>